<sequence length="86" mass="9339">MLVEDEPDAGRMAVDGGGAANWVLGSSLARAPCRFGPARVDWSTNSGVLDDLRFVTFLEISTPQTDRSSLIFHLGIDFASHFHFVS</sequence>
<evidence type="ECO:0000313" key="1">
    <source>
        <dbReference type="EMBL" id="CAD71744.1"/>
    </source>
</evidence>
<keyword evidence="2" id="KW-1185">Reference proteome</keyword>
<gene>
    <name evidence="1" type="ordered locus">RB779</name>
</gene>
<proteinExistence type="predicted"/>
<dbReference type="EnsemblBacteria" id="CAD71744">
    <property type="protein sequence ID" value="CAD71744"/>
    <property type="gene ID" value="RB779"/>
</dbReference>
<dbReference type="EMBL" id="BX294134">
    <property type="protein sequence ID" value="CAD71744.1"/>
    <property type="molecule type" value="Genomic_DNA"/>
</dbReference>
<protein>
    <submittedName>
        <fullName evidence="1">Uncharacterized protein</fullName>
    </submittedName>
</protein>
<dbReference type="HOGENOM" id="CLU_2495775_0_0_0"/>
<name>Q7UYA0_RHOBA</name>
<evidence type="ECO:0000313" key="2">
    <source>
        <dbReference type="Proteomes" id="UP000001025"/>
    </source>
</evidence>
<accession>Q7UYA0</accession>
<dbReference type="Proteomes" id="UP000001025">
    <property type="component" value="Chromosome"/>
</dbReference>
<dbReference type="InParanoid" id="Q7UYA0"/>
<dbReference type="AlphaFoldDB" id="Q7UYA0"/>
<organism evidence="1 2">
    <name type="scientific">Rhodopirellula baltica (strain DSM 10527 / NCIMB 13988 / SH1)</name>
    <dbReference type="NCBI Taxonomy" id="243090"/>
    <lineage>
        <taxon>Bacteria</taxon>
        <taxon>Pseudomonadati</taxon>
        <taxon>Planctomycetota</taxon>
        <taxon>Planctomycetia</taxon>
        <taxon>Pirellulales</taxon>
        <taxon>Pirellulaceae</taxon>
        <taxon>Rhodopirellula</taxon>
    </lineage>
</organism>
<dbReference type="KEGG" id="rba:RB779"/>
<reference evidence="1 2" key="1">
    <citation type="journal article" date="2003" name="Proc. Natl. Acad. Sci. U.S.A.">
        <title>Complete genome sequence of the marine planctomycete Pirellula sp. strain 1.</title>
        <authorList>
            <person name="Gloeckner F.O."/>
            <person name="Kube M."/>
            <person name="Bauer M."/>
            <person name="Teeling H."/>
            <person name="Lombardot T."/>
            <person name="Ludwig W."/>
            <person name="Gade D."/>
            <person name="Beck A."/>
            <person name="Borzym K."/>
            <person name="Heitmann K."/>
            <person name="Rabus R."/>
            <person name="Schlesner H."/>
            <person name="Amann R."/>
            <person name="Reinhardt R."/>
        </authorList>
    </citation>
    <scope>NUCLEOTIDE SEQUENCE [LARGE SCALE GENOMIC DNA]</scope>
    <source>
        <strain evidence="2">DSM 10527 / NCIMB 13988 / SH1</strain>
    </source>
</reference>
<dbReference type="STRING" id="243090.RB779"/>